<dbReference type="EMBL" id="BAGZ01000016">
    <property type="protein sequence ID" value="GAB78670.1"/>
    <property type="molecule type" value="Genomic_DNA"/>
</dbReference>
<organism evidence="4 5">
    <name type="scientific">Austwickia chelonae NBRC 105200</name>
    <dbReference type="NCBI Taxonomy" id="1184607"/>
    <lineage>
        <taxon>Bacteria</taxon>
        <taxon>Bacillati</taxon>
        <taxon>Actinomycetota</taxon>
        <taxon>Actinomycetes</taxon>
        <taxon>Micrococcales</taxon>
        <taxon>Dermatophilaceae</taxon>
        <taxon>Austwickia</taxon>
    </lineage>
</organism>
<dbReference type="Gene3D" id="3.40.50.1110">
    <property type="entry name" value="SGNH hydrolase"/>
    <property type="match status" value="1"/>
</dbReference>
<dbReference type="STRING" id="100225.SAMN05421595_2324"/>
<feature type="compositionally biased region" description="Polar residues" evidence="1">
    <location>
        <begin position="49"/>
        <end position="67"/>
    </location>
</feature>
<evidence type="ECO:0000313" key="4">
    <source>
        <dbReference type="EMBL" id="GAB78670.1"/>
    </source>
</evidence>
<evidence type="ECO:0000259" key="3">
    <source>
        <dbReference type="Pfam" id="PF13472"/>
    </source>
</evidence>
<accession>K6VTK6</accession>
<keyword evidence="5" id="KW-1185">Reference proteome</keyword>
<dbReference type="InterPro" id="IPR013830">
    <property type="entry name" value="SGNH_hydro"/>
</dbReference>
<dbReference type="OrthoDB" id="5149475at2"/>
<protein>
    <recommendedName>
        <fullName evidence="3">SGNH hydrolase-type esterase domain-containing protein</fullName>
    </recommendedName>
</protein>
<dbReference type="InterPro" id="IPR036514">
    <property type="entry name" value="SGNH_hydro_sf"/>
</dbReference>
<dbReference type="Pfam" id="PF13472">
    <property type="entry name" value="Lipase_GDSL_2"/>
    <property type="match status" value="1"/>
</dbReference>
<evidence type="ECO:0000256" key="1">
    <source>
        <dbReference type="SAM" id="MobiDB-lite"/>
    </source>
</evidence>
<proteinExistence type="predicted"/>
<reference evidence="4 5" key="1">
    <citation type="submission" date="2012-08" db="EMBL/GenBank/DDBJ databases">
        <title>Whole genome shotgun sequence of Austwickia chelonae NBRC 105200.</title>
        <authorList>
            <person name="Yoshida I."/>
            <person name="Hosoyama A."/>
            <person name="Tsuchikane K."/>
            <person name="Katsumata H."/>
            <person name="Ando Y."/>
            <person name="Ohji S."/>
            <person name="Hamada M."/>
            <person name="Tamura T."/>
            <person name="Yamazoe A."/>
            <person name="Yamazaki S."/>
            <person name="Fujita N."/>
        </authorList>
    </citation>
    <scope>NUCLEOTIDE SEQUENCE [LARGE SCALE GENOMIC DNA]</scope>
    <source>
        <strain evidence="4 5">NBRC 105200</strain>
    </source>
</reference>
<evidence type="ECO:0000313" key="5">
    <source>
        <dbReference type="Proteomes" id="UP000008495"/>
    </source>
</evidence>
<gene>
    <name evidence="4" type="ORF">AUCHE_16_00890</name>
</gene>
<dbReference type="RefSeq" id="WP_006503427.1">
    <property type="nucleotide sequence ID" value="NZ_BAGZ01000016.1"/>
</dbReference>
<dbReference type="AlphaFoldDB" id="K6VTK6"/>
<feature type="signal peptide" evidence="2">
    <location>
        <begin position="1"/>
        <end position="23"/>
    </location>
</feature>
<evidence type="ECO:0000256" key="2">
    <source>
        <dbReference type="SAM" id="SignalP"/>
    </source>
</evidence>
<sequence length="313" mass="33879">MKTLRTRTTALTVVLSLCLGTAAAVTGSHLLRSDQADAITPATGPRSVGPTTVTSASGSKVSASTLLSGDGRAPSYGTEQPRPPSTGTNPHRPPDGDPDAVIIRHPEHDYGSGFHSDYGKFTREVSPAEDFRRAVSDPTGCLVIGDSIATFVIRDLVDHLRQDNIGSCVHDTWPGRATEGTANALLDLKHRYGLPPRIIVMSGTNDIFNPPLFEPQMERIIEAIGPERRIFWVSTFDSRRPSSPRSAADERNTEWINQVLTRRAARTPHLTIIPWDGLFRGRADNVDILLPDGVHPNAAGVEAMIGLVRGSWS</sequence>
<name>K6VTK6_9MICO</name>
<feature type="chain" id="PRO_5039046218" description="SGNH hydrolase-type esterase domain-containing protein" evidence="2">
    <location>
        <begin position="24"/>
        <end position="313"/>
    </location>
</feature>
<feature type="region of interest" description="Disordered" evidence="1">
    <location>
        <begin position="38"/>
        <end position="102"/>
    </location>
</feature>
<dbReference type="SUPFAM" id="SSF52266">
    <property type="entry name" value="SGNH hydrolase"/>
    <property type="match status" value="1"/>
</dbReference>
<dbReference type="eggNOG" id="ENOG50337BK">
    <property type="taxonomic scope" value="Bacteria"/>
</dbReference>
<dbReference type="Proteomes" id="UP000008495">
    <property type="component" value="Unassembled WGS sequence"/>
</dbReference>
<feature type="domain" description="SGNH hydrolase-type esterase" evidence="3">
    <location>
        <begin position="170"/>
        <end position="302"/>
    </location>
</feature>
<comment type="caution">
    <text evidence="4">The sequence shown here is derived from an EMBL/GenBank/DDBJ whole genome shotgun (WGS) entry which is preliminary data.</text>
</comment>
<keyword evidence="2" id="KW-0732">Signal</keyword>